<keyword evidence="1" id="KW-1133">Transmembrane helix</keyword>
<accession>A0A264W2U0</accession>
<dbReference type="EMBL" id="NOKQ01000217">
    <property type="protein sequence ID" value="OZS77879.1"/>
    <property type="molecule type" value="Genomic_DNA"/>
</dbReference>
<protein>
    <recommendedName>
        <fullName evidence="4">DUF1440 domain-containing protein</fullName>
    </recommendedName>
</protein>
<feature type="transmembrane region" description="Helical" evidence="1">
    <location>
        <begin position="57"/>
        <end position="75"/>
    </location>
</feature>
<dbReference type="Proteomes" id="UP000217065">
    <property type="component" value="Unassembled WGS sequence"/>
</dbReference>
<keyword evidence="3" id="KW-1185">Reference proteome</keyword>
<evidence type="ECO:0000256" key="1">
    <source>
        <dbReference type="SAM" id="Phobius"/>
    </source>
</evidence>
<feature type="transmembrane region" description="Helical" evidence="1">
    <location>
        <begin position="115"/>
        <end position="133"/>
    </location>
</feature>
<gene>
    <name evidence="2" type="ORF">CF394_08985</name>
</gene>
<organism evidence="2 3">
    <name type="scientific">Tetzosporium hominis</name>
    <dbReference type="NCBI Taxonomy" id="2020506"/>
    <lineage>
        <taxon>Bacteria</taxon>
        <taxon>Bacillati</taxon>
        <taxon>Bacillota</taxon>
        <taxon>Bacilli</taxon>
        <taxon>Bacillales</taxon>
        <taxon>Caryophanaceae</taxon>
        <taxon>Tetzosporium</taxon>
    </lineage>
</organism>
<feature type="transmembrane region" description="Helical" evidence="1">
    <location>
        <begin position="82"/>
        <end position="103"/>
    </location>
</feature>
<keyword evidence="1" id="KW-0812">Transmembrane</keyword>
<dbReference type="OrthoDB" id="1443299at2"/>
<name>A0A264W2U0_9BACL</name>
<reference evidence="2 3" key="1">
    <citation type="submission" date="2017-07" db="EMBL/GenBank/DDBJ databases">
        <title>Tetzosporium hominis gen.nov. sp.nov.</title>
        <authorList>
            <person name="Tetz G."/>
            <person name="Tetz V."/>
        </authorList>
    </citation>
    <scope>NUCLEOTIDE SEQUENCE [LARGE SCALE GENOMIC DNA]</scope>
    <source>
        <strain evidence="2 3">VT-49</strain>
    </source>
</reference>
<feature type="transmembrane region" description="Helical" evidence="1">
    <location>
        <begin position="7"/>
        <end position="25"/>
    </location>
</feature>
<dbReference type="AlphaFoldDB" id="A0A264W2U0"/>
<evidence type="ECO:0008006" key="4">
    <source>
        <dbReference type="Google" id="ProtNLM"/>
    </source>
</evidence>
<proteinExistence type="predicted"/>
<keyword evidence="1" id="KW-0472">Membrane</keyword>
<evidence type="ECO:0000313" key="2">
    <source>
        <dbReference type="EMBL" id="OZS77879.1"/>
    </source>
</evidence>
<sequence length="142" mass="16711">MDKVGRILLVGLISGLVLNYYFKLIEWLTGDKVYTLLLNVDYIPVLKNYTFPEWIEISFHMIVSFVLAFIYAWLWNRWKKPFLYTVLTALVIGMVIYPTTGFSDRTPEVTDLSALFWWQTGHLLYGWVVAWMLQRLYNKTGG</sequence>
<dbReference type="RefSeq" id="WP_094943103.1">
    <property type="nucleotide sequence ID" value="NZ_NOKQ01000217.1"/>
</dbReference>
<evidence type="ECO:0000313" key="3">
    <source>
        <dbReference type="Proteomes" id="UP000217065"/>
    </source>
</evidence>
<comment type="caution">
    <text evidence="2">The sequence shown here is derived from an EMBL/GenBank/DDBJ whole genome shotgun (WGS) entry which is preliminary data.</text>
</comment>